<dbReference type="RefSeq" id="WP_254181041.1">
    <property type="nucleotide sequence ID" value="NZ_JANARS010000003.1"/>
</dbReference>
<dbReference type="PROSITE" id="PS51257">
    <property type="entry name" value="PROKAR_LIPOPROTEIN"/>
    <property type="match status" value="1"/>
</dbReference>
<dbReference type="EMBL" id="JANARS010000003">
    <property type="protein sequence ID" value="MCP3421829.1"/>
    <property type="molecule type" value="Genomic_DNA"/>
</dbReference>
<accession>A0ABT1KWT3</accession>
<name>A0ABT1KWT3_9ACTN</name>
<dbReference type="Proteomes" id="UP001204524">
    <property type="component" value="Unassembled WGS sequence"/>
</dbReference>
<evidence type="ECO:0000313" key="2">
    <source>
        <dbReference type="Proteomes" id="UP001204524"/>
    </source>
</evidence>
<gene>
    <name evidence="1" type="ORF">NCI01_08495</name>
</gene>
<sequence>MRSSGVAVCGVLLLGALVTGCTDDADGTAGPADDGRWRTSTAPVDASGVSWAVGSTVHLADGTTVDTGRPPRAFLVAGDGVFFVPADGDTSTGDSAFTGADLWFVRPGAGPVPTGLEVAGTGLARTPDGTRLVVLDADHDEGTAVMRFLDLSSGEETTSEDGMDTSGIDDPVDHLLEAEVEILAVDDERVRARVIEGEEVYDLRTGEGAPASDGEPPLVRDALTSPDGTWRIEKPGSGPDRVVDADGRVVDLQVPQERWNLSWWADQETAVGTVITGPGTGKRTTEGDTVTLLSCTVPTGACTVLEDSAGQTVLFPLRSPVAAIRLQGGE</sequence>
<proteinExistence type="predicted"/>
<evidence type="ECO:0000313" key="1">
    <source>
        <dbReference type="EMBL" id="MCP3421829.1"/>
    </source>
</evidence>
<protein>
    <submittedName>
        <fullName evidence="1">Uncharacterized protein</fullName>
    </submittedName>
</protein>
<keyword evidence="2" id="KW-1185">Reference proteome</keyword>
<comment type="caution">
    <text evidence="1">The sequence shown here is derived from an EMBL/GenBank/DDBJ whole genome shotgun (WGS) entry which is preliminary data.</text>
</comment>
<reference evidence="1 2" key="1">
    <citation type="submission" date="2022-06" db="EMBL/GenBank/DDBJ databases">
        <authorList>
            <person name="So Y."/>
        </authorList>
    </citation>
    <scope>NUCLEOTIDE SEQUENCE [LARGE SCALE GENOMIC DNA]</scope>
    <source>
        <strain evidence="1 2">STR3</strain>
    </source>
</reference>
<organism evidence="1 2">
    <name type="scientific">Nocardioides pinisoli</name>
    <dbReference type="NCBI Taxonomy" id="2950279"/>
    <lineage>
        <taxon>Bacteria</taxon>
        <taxon>Bacillati</taxon>
        <taxon>Actinomycetota</taxon>
        <taxon>Actinomycetes</taxon>
        <taxon>Propionibacteriales</taxon>
        <taxon>Nocardioidaceae</taxon>
        <taxon>Nocardioides</taxon>
    </lineage>
</organism>